<dbReference type="InterPro" id="IPR003730">
    <property type="entry name" value="Cu_polyphenol_OxRdtase"/>
</dbReference>
<comment type="catalytic activity">
    <reaction evidence="10">
        <text>S-methyl-5'-thioadenosine + phosphate = 5-(methylsulfanyl)-alpha-D-ribose 1-phosphate + adenine</text>
        <dbReference type="Rhea" id="RHEA:11852"/>
        <dbReference type="ChEBI" id="CHEBI:16708"/>
        <dbReference type="ChEBI" id="CHEBI:17509"/>
        <dbReference type="ChEBI" id="CHEBI:43474"/>
        <dbReference type="ChEBI" id="CHEBI:58533"/>
        <dbReference type="EC" id="2.4.2.28"/>
    </reaction>
    <physiologicalReaction direction="left-to-right" evidence="10">
        <dbReference type="Rhea" id="RHEA:11853"/>
    </physiologicalReaction>
</comment>
<accession>A0A3N0B9F9</accession>
<comment type="similarity">
    <text evidence="3">Belongs to the purine nucleoside phosphorylase YfiH/LACC1 family.</text>
</comment>
<evidence type="ECO:0000256" key="2">
    <source>
        <dbReference type="ARBA" id="ARBA00003215"/>
    </source>
</evidence>
<evidence type="ECO:0000256" key="10">
    <source>
        <dbReference type="ARBA" id="ARBA00049893"/>
    </source>
</evidence>
<keyword evidence="12" id="KW-1185">Reference proteome</keyword>
<proteinExistence type="inferred from homology"/>
<dbReference type="RefSeq" id="WP_123192215.1">
    <property type="nucleotide sequence ID" value="NZ_QICD01000011.1"/>
</dbReference>
<comment type="catalytic activity">
    <reaction evidence="8">
        <text>adenosine + H2O + H(+) = inosine + NH4(+)</text>
        <dbReference type="Rhea" id="RHEA:24408"/>
        <dbReference type="ChEBI" id="CHEBI:15377"/>
        <dbReference type="ChEBI" id="CHEBI:15378"/>
        <dbReference type="ChEBI" id="CHEBI:16335"/>
        <dbReference type="ChEBI" id="CHEBI:17596"/>
        <dbReference type="ChEBI" id="CHEBI:28938"/>
        <dbReference type="EC" id="3.5.4.4"/>
    </reaction>
    <physiologicalReaction direction="left-to-right" evidence="8">
        <dbReference type="Rhea" id="RHEA:24409"/>
    </physiologicalReaction>
</comment>
<keyword evidence="4" id="KW-0808">Transferase</keyword>
<dbReference type="Pfam" id="PF02578">
    <property type="entry name" value="Cu-oxidase_4"/>
    <property type="match status" value="1"/>
</dbReference>
<dbReference type="Proteomes" id="UP000278632">
    <property type="component" value="Unassembled WGS sequence"/>
</dbReference>
<evidence type="ECO:0000256" key="7">
    <source>
        <dbReference type="ARBA" id="ARBA00022833"/>
    </source>
</evidence>
<dbReference type="Gene3D" id="3.60.140.10">
    <property type="entry name" value="CNF1/YfiH-like putative cysteine hydrolases"/>
    <property type="match status" value="1"/>
</dbReference>
<keyword evidence="6" id="KW-0378">Hydrolase</keyword>
<organism evidence="11 12">
    <name type="scientific">Paraeggerthella hongkongensis</name>
    <dbReference type="NCBI Taxonomy" id="230658"/>
    <lineage>
        <taxon>Bacteria</taxon>
        <taxon>Bacillati</taxon>
        <taxon>Actinomycetota</taxon>
        <taxon>Coriobacteriia</taxon>
        <taxon>Eggerthellales</taxon>
        <taxon>Eggerthellaceae</taxon>
        <taxon>Paraeggerthella</taxon>
    </lineage>
</organism>
<keyword evidence="7" id="KW-0862">Zinc</keyword>
<comment type="catalytic activity">
    <reaction evidence="1">
        <text>inosine + phosphate = alpha-D-ribose 1-phosphate + hypoxanthine</text>
        <dbReference type="Rhea" id="RHEA:27646"/>
        <dbReference type="ChEBI" id="CHEBI:17368"/>
        <dbReference type="ChEBI" id="CHEBI:17596"/>
        <dbReference type="ChEBI" id="CHEBI:43474"/>
        <dbReference type="ChEBI" id="CHEBI:57720"/>
        <dbReference type="EC" id="2.4.2.1"/>
    </reaction>
    <physiologicalReaction direction="left-to-right" evidence="1">
        <dbReference type="Rhea" id="RHEA:27647"/>
    </physiologicalReaction>
</comment>
<dbReference type="GO" id="GO:0016787">
    <property type="term" value="F:hydrolase activity"/>
    <property type="evidence" value="ECO:0007669"/>
    <property type="project" value="UniProtKB-KW"/>
</dbReference>
<evidence type="ECO:0000256" key="6">
    <source>
        <dbReference type="ARBA" id="ARBA00022801"/>
    </source>
</evidence>
<evidence type="ECO:0000256" key="8">
    <source>
        <dbReference type="ARBA" id="ARBA00047989"/>
    </source>
</evidence>
<dbReference type="OrthoDB" id="4279at2"/>
<sequence>MVATEQLPSPLLNARRFGARCLPVLTDDRLYESVGVRVVFTGREGGVSKGPYESLNLGSHVEDDLSSVQENRGILLESLDASNVRLVMANQVHGDTLVCIEGASASLVDEACEQARKGADALVVGACDVAALLCFADCVPVVIVSPTGRFAVVHAGWRGVMNGVAAKAAETLAKLDRPRLGAGASSEYNVYVGPHIRTCCFETGTDVRDRFAARFGSGCIADNGHVSLVKALSVGLEEAGVSPHRIVDAGVCTQCSHEEYFSYRASGGVCGRHGAIAYRKAR</sequence>
<evidence type="ECO:0000256" key="3">
    <source>
        <dbReference type="ARBA" id="ARBA00007353"/>
    </source>
</evidence>
<dbReference type="InterPro" id="IPR038371">
    <property type="entry name" value="Cu_polyphenol_OxRdtase_sf"/>
</dbReference>
<dbReference type="PANTHER" id="PTHR30616">
    <property type="entry name" value="UNCHARACTERIZED PROTEIN YFIH"/>
    <property type="match status" value="1"/>
</dbReference>
<dbReference type="InterPro" id="IPR011324">
    <property type="entry name" value="Cytotoxic_necrot_fac-like_cat"/>
</dbReference>
<evidence type="ECO:0000256" key="5">
    <source>
        <dbReference type="ARBA" id="ARBA00022723"/>
    </source>
</evidence>
<protein>
    <submittedName>
        <fullName evidence="11">Laccase domain-containing protein</fullName>
    </submittedName>
</protein>
<dbReference type="GO" id="GO:0017061">
    <property type="term" value="F:S-methyl-5-thioadenosine phosphorylase activity"/>
    <property type="evidence" value="ECO:0007669"/>
    <property type="project" value="UniProtKB-EC"/>
</dbReference>
<name>A0A3N0B9F9_9ACTN</name>
<comment type="function">
    <text evidence="2">Purine nucleoside enzyme that catalyzes the phosphorolysis of adenosine and inosine nucleosides, yielding D-ribose 1-phosphate and the respective free bases, adenine and hypoxanthine. Also catalyzes the phosphorolysis of S-methyl-5'-thioadenosine into adenine and S-methyl-5-thio-alpha-D-ribose 1-phosphate. Also has adenosine deaminase activity.</text>
</comment>
<evidence type="ECO:0000313" key="11">
    <source>
        <dbReference type="EMBL" id="RNL43968.1"/>
    </source>
</evidence>
<evidence type="ECO:0000256" key="4">
    <source>
        <dbReference type="ARBA" id="ARBA00022679"/>
    </source>
</evidence>
<reference evidence="12" key="1">
    <citation type="submission" date="2018-05" db="EMBL/GenBank/DDBJ databases">
        <title>Genome Sequencing of selected type strains of the family Eggerthellaceae.</title>
        <authorList>
            <person name="Danylec N."/>
            <person name="Stoll D.A."/>
            <person name="Doetsch A."/>
            <person name="Huch M."/>
        </authorList>
    </citation>
    <scope>NUCLEOTIDE SEQUENCE [LARGE SCALE GENOMIC DNA]</scope>
    <source>
        <strain evidence="12">DSM 16106</strain>
    </source>
</reference>
<evidence type="ECO:0000256" key="1">
    <source>
        <dbReference type="ARBA" id="ARBA00000553"/>
    </source>
</evidence>
<dbReference type="AlphaFoldDB" id="A0A3N0B9F9"/>
<comment type="caution">
    <text evidence="11">The sequence shown here is derived from an EMBL/GenBank/DDBJ whole genome shotgun (WGS) entry which is preliminary data.</text>
</comment>
<keyword evidence="5" id="KW-0479">Metal-binding</keyword>
<dbReference type="GO" id="GO:0005507">
    <property type="term" value="F:copper ion binding"/>
    <property type="evidence" value="ECO:0007669"/>
    <property type="project" value="TreeGrafter"/>
</dbReference>
<evidence type="ECO:0000256" key="9">
    <source>
        <dbReference type="ARBA" id="ARBA00048968"/>
    </source>
</evidence>
<evidence type="ECO:0000313" key="12">
    <source>
        <dbReference type="Proteomes" id="UP000278632"/>
    </source>
</evidence>
<dbReference type="CDD" id="cd16833">
    <property type="entry name" value="YfiH"/>
    <property type="match status" value="1"/>
</dbReference>
<comment type="catalytic activity">
    <reaction evidence="9">
        <text>adenosine + phosphate = alpha-D-ribose 1-phosphate + adenine</text>
        <dbReference type="Rhea" id="RHEA:27642"/>
        <dbReference type="ChEBI" id="CHEBI:16335"/>
        <dbReference type="ChEBI" id="CHEBI:16708"/>
        <dbReference type="ChEBI" id="CHEBI:43474"/>
        <dbReference type="ChEBI" id="CHEBI:57720"/>
        <dbReference type="EC" id="2.4.2.1"/>
    </reaction>
    <physiologicalReaction direction="left-to-right" evidence="9">
        <dbReference type="Rhea" id="RHEA:27643"/>
    </physiologicalReaction>
</comment>
<dbReference type="SUPFAM" id="SSF64438">
    <property type="entry name" value="CNF1/YfiH-like putative cysteine hydrolases"/>
    <property type="match status" value="1"/>
</dbReference>
<dbReference type="PANTHER" id="PTHR30616:SF2">
    <property type="entry name" value="PURINE NUCLEOSIDE PHOSPHORYLASE LACC1"/>
    <property type="match status" value="1"/>
</dbReference>
<gene>
    <name evidence="11" type="ORF">DMP08_07000</name>
</gene>
<dbReference type="EMBL" id="QICD01000011">
    <property type="protein sequence ID" value="RNL43968.1"/>
    <property type="molecule type" value="Genomic_DNA"/>
</dbReference>